<name>A0A9D4WQX2_PEA</name>
<dbReference type="AlphaFoldDB" id="A0A9D4WQX2"/>
<dbReference type="Proteomes" id="UP001058974">
    <property type="component" value="Chromosome 5"/>
</dbReference>
<dbReference type="Gramene" id="Psat05G0213200-T1">
    <property type="protein sequence ID" value="KAI5405235.1"/>
    <property type="gene ID" value="KIW84_052132"/>
</dbReference>
<reference evidence="1 2" key="1">
    <citation type="journal article" date="2022" name="Nat. Genet.">
        <title>Improved pea reference genome and pan-genome highlight genomic features and evolutionary characteristics.</title>
        <authorList>
            <person name="Yang T."/>
            <person name="Liu R."/>
            <person name="Luo Y."/>
            <person name="Hu S."/>
            <person name="Wang D."/>
            <person name="Wang C."/>
            <person name="Pandey M.K."/>
            <person name="Ge S."/>
            <person name="Xu Q."/>
            <person name="Li N."/>
            <person name="Li G."/>
            <person name="Huang Y."/>
            <person name="Saxena R.K."/>
            <person name="Ji Y."/>
            <person name="Li M."/>
            <person name="Yan X."/>
            <person name="He Y."/>
            <person name="Liu Y."/>
            <person name="Wang X."/>
            <person name="Xiang C."/>
            <person name="Varshney R.K."/>
            <person name="Ding H."/>
            <person name="Gao S."/>
            <person name="Zong X."/>
        </authorList>
    </citation>
    <scope>NUCLEOTIDE SEQUENCE [LARGE SCALE GENOMIC DNA]</scope>
    <source>
        <strain evidence="1 2">cv. Zhongwan 6</strain>
    </source>
</reference>
<gene>
    <name evidence="1" type="ORF">KIW84_052132</name>
</gene>
<comment type="caution">
    <text evidence="1">The sequence shown here is derived from an EMBL/GenBank/DDBJ whole genome shotgun (WGS) entry which is preliminary data.</text>
</comment>
<accession>A0A9D4WQX2</accession>
<dbReference type="EMBL" id="JAMSHJ010000005">
    <property type="protein sequence ID" value="KAI5405235.1"/>
    <property type="molecule type" value="Genomic_DNA"/>
</dbReference>
<evidence type="ECO:0000313" key="2">
    <source>
        <dbReference type="Proteomes" id="UP001058974"/>
    </source>
</evidence>
<dbReference type="PANTHER" id="PTHR33116">
    <property type="entry name" value="REVERSE TRANSCRIPTASE ZINC-BINDING DOMAIN-CONTAINING PROTEIN-RELATED-RELATED"/>
    <property type="match status" value="1"/>
</dbReference>
<keyword evidence="2" id="KW-1185">Reference proteome</keyword>
<proteinExistence type="predicted"/>
<dbReference type="PANTHER" id="PTHR33116:SF86">
    <property type="entry name" value="REVERSE TRANSCRIPTASE DOMAIN-CONTAINING PROTEIN"/>
    <property type="match status" value="1"/>
</dbReference>
<evidence type="ECO:0000313" key="1">
    <source>
        <dbReference type="EMBL" id="KAI5405235.1"/>
    </source>
</evidence>
<sequence>MYRGNHNVESTSRFLKAHKKYSKILIKEDTYWKQRDKMHWLRDGDLNTKFFHLSATARKKFQKIDMFMQEGGIEVREQSGMSDIAKSYFEELFEAKSSEHDLLLNLIQPRISNKDNNKLTVPLVKEEFHATLLEMHDNKSSGPNGFNSSFLSELLGFLWTKGRKAHLDLKIDISKEYDRVNWFFFRDASGQEINITKSEVFFSGNISNLAKEDLASIMRVRHMMGTEKYSGLPLMIGRSKKATFSYIKDRIWKRINSWSGPSLSKAGKEVMIKSVRQAIPSYIMSILILPDAVCNNIEKMLNSF</sequence>
<organism evidence="1 2">
    <name type="scientific">Pisum sativum</name>
    <name type="common">Garden pea</name>
    <name type="synonym">Lathyrus oleraceus</name>
    <dbReference type="NCBI Taxonomy" id="3888"/>
    <lineage>
        <taxon>Eukaryota</taxon>
        <taxon>Viridiplantae</taxon>
        <taxon>Streptophyta</taxon>
        <taxon>Embryophyta</taxon>
        <taxon>Tracheophyta</taxon>
        <taxon>Spermatophyta</taxon>
        <taxon>Magnoliopsida</taxon>
        <taxon>eudicotyledons</taxon>
        <taxon>Gunneridae</taxon>
        <taxon>Pentapetalae</taxon>
        <taxon>rosids</taxon>
        <taxon>fabids</taxon>
        <taxon>Fabales</taxon>
        <taxon>Fabaceae</taxon>
        <taxon>Papilionoideae</taxon>
        <taxon>50 kb inversion clade</taxon>
        <taxon>NPAAA clade</taxon>
        <taxon>Hologalegina</taxon>
        <taxon>IRL clade</taxon>
        <taxon>Fabeae</taxon>
        <taxon>Lathyrus</taxon>
    </lineage>
</organism>
<protein>
    <submittedName>
        <fullName evidence="1">Uncharacterized protein</fullName>
    </submittedName>
</protein>